<organism evidence="2">
    <name type="scientific">Entomoneis paludosa</name>
    <dbReference type="NCBI Taxonomy" id="265537"/>
    <lineage>
        <taxon>Eukaryota</taxon>
        <taxon>Sar</taxon>
        <taxon>Stramenopiles</taxon>
        <taxon>Ochrophyta</taxon>
        <taxon>Bacillariophyta</taxon>
        <taxon>Bacillariophyceae</taxon>
        <taxon>Bacillariophycidae</taxon>
        <taxon>Entomoneidaceae</taxon>
        <taxon>Entomoneis</taxon>
    </lineage>
</organism>
<dbReference type="SUPFAM" id="SSF109604">
    <property type="entry name" value="HD-domain/PDEase-like"/>
    <property type="match status" value="1"/>
</dbReference>
<feature type="compositionally biased region" description="Polar residues" evidence="1">
    <location>
        <begin position="1"/>
        <end position="13"/>
    </location>
</feature>
<gene>
    <name evidence="2" type="ORF">APAL1065_LOCUS16435</name>
</gene>
<reference evidence="2" key="1">
    <citation type="submission" date="2021-01" db="EMBL/GenBank/DDBJ databases">
        <authorList>
            <person name="Corre E."/>
            <person name="Pelletier E."/>
            <person name="Niang G."/>
            <person name="Scheremetjew M."/>
            <person name="Finn R."/>
            <person name="Kale V."/>
            <person name="Holt S."/>
            <person name="Cochrane G."/>
            <person name="Meng A."/>
            <person name="Brown T."/>
            <person name="Cohen L."/>
        </authorList>
    </citation>
    <scope>NUCLEOTIDE SEQUENCE</scope>
    <source>
        <strain evidence="2">CCMP125</strain>
    </source>
</reference>
<name>A0A7S2YGE2_9STRA</name>
<proteinExistence type="predicted"/>
<dbReference type="EMBL" id="HBHT01024468">
    <property type="protein sequence ID" value="CAD9975781.1"/>
    <property type="molecule type" value="Transcribed_RNA"/>
</dbReference>
<accession>A0A7S2YGE2</accession>
<evidence type="ECO:0000313" key="2">
    <source>
        <dbReference type="EMBL" id="CAD9975781.1"/>
    </source>
</evidence>
<protein>
    <submittedName>
        <fullName evidence="2">Uncharacterized protein</fullName>
    </submittedName>
</protein>
<dbReference type="AlphaFoldDB" id="A0A7S2YGE2"/>
<feature type="region of interest" description="Disordered" evidence="1">
    <location>
        <begin position="1"/>
        <end position="26"/>
    </location>
</feature>
<evidence type="ECO:0000256" key="1">
    <source>
        <dbReference type="SAM" id="MobiDB-lite"/>
    </source>
</evidence>
<sequence>MAGSLSTMASEQSAGEAPPRTTSFRLSKCHESSKRAMSMPQEKRGTYISRLIITLEECLAKLGVTPETHDDLLACLERMACLIHESMSVSSRNYHSVQHVFDVAEGVDADDPIAIIAALFHDCVYYHVDGGLSELQYDKLRGAVAFGHGQVTTHPGENGGAHMPIYEAHKTTPCADDALLCMVEKVFGYAKGQNVNHQNGLNEFLSTVIAVRELESILPMKRLAQIAICIEATIPFRSIDKETGKTCMEKLYDKVVSVNQDFALGLTETEIVQSVQRAADLGNSDVLNFGTKDVFWFLDNTWSLLPESNEGLRRHYLYTVQQFQFAVFKMYGFFCFLQPEVIFPYFQDIPAPEKIHERVTNASHNLQVGRKYVGAKLLSLSVLSAIAELTGGDAPISLFMGDLPSRHSSISAPVGQAGKEEKRKSITRSLEIQGIELEDSNSNLAEDHYDEDVYEVLAKGRRTETSFDVRQSPLAANFYRVLGDDELKSIFTDIKVHPMTPEVAWTFLKRLPRDIVRDVIKNVSHTAISRTDKILKLLHGLPVSS</sequence>